<keyword evidence="2" id="KW-1185">Reference proteome</keyword>
<dbReference type="AlphaFoldDB" id="A0A1I3T3B1"/>
<dbReference type="Proteomes" id="UP000198915">
    <property type="component" value="Unassembled WGS sequence"/>
</dbReference>
<proteinExistence type="predicted"/>
<protein>
    <submittedName>
        <fullName evidence="1">Uncharacterized protein</fullName>
    </submittedName>
</protein>
<dbReference type="STRING" id="1884381.SAMN05518846_104415"/>
<dbReference type="EMBL" id="FORT01000004">
    <property type="protein sequence ID" value="SFJ65648.1"/>
    <property type="molecule type" value="Genomic_DNA"/>
</dbReference>
<gene>
    <name evidence="1" type="ORF">SAMN05518846_104415</name>
</gene>
<sequence>MTGLLIALGAFGIFAVSGYFLTKWEKVVFPGNQQNGESKPNQK</sequence>
<reference evidence="2" key="1">
    <citation type="submission" date="2016-10" db="EMBL/GenBank/DDBJ databases">
        <authorList>
            <person name="Varghese N."/>
            <person name="Submissions S."/>
        </authorList>
    </citation>
    <scope>NUCLEOTIDE SEQUENCE [LARGE SCALE GENOMIC DNA]</scope>
    <source>
        <strain evidence="2">OK042</strain>
    </source>
</reference>
<accession>A0A1I3T3B1</accession>
<dbReference type="GeneID" id="301131827"/>
<evidence type="ECO:0000313" key="2">
    <source>
        <dbReference type="Proteomes" id="UP000198915"/>
    </source>
</evidence>
<organism evidence="1 2">
    <name type="scientific">Brevibacillus centrosporus</name>
    <dbReference type="NCBI Taxonomy" id="54910"/>
    <lineage>
        <taxon>Bacteria</taxon>
        <taxon>Bacillati</taxon>
        <taxon>Bacillota</taxon>
        <taxon>Bacilli</taxon>
        <taxon>Bacillales</taxon>
        <taxon>Paenibacillaceae</taxon>
        <taxon>Brevibacillus</taxon>
    </lineage>
</organism>
<evidence type="ECO:0000313" key="1">
    <source>
        <dbReference type="EMBL" id="SFJ65648.1"/>
    </source>
</evidence>
<dbReference type="RefSeq" id="WP_258957656.1">
    <property type="nucleotide sequence ID" value="NZ_BJOE01000008.1"/>
</dbReference>
<name>A0A1I3T3B1_9BACL</name>